<evidence type="ECO:0000313" key="2">
    <source>
        <dbReference type="EMBL" id="CAH3171768.1"/>
    </source>
</evidence>
<feature type="non-terminal residue" evidence="2">
    <location>
        <position position="1"/>
    </location>
</feature>
<protein>
    <recommendedName>
        <fullName evidence="1">DUF6570 domain-containing protein</fullName>
    </recommendedName>
</protein>
<dbReference type="Proteomes" id="UP001159427">
    <property type="component" value="Unassembled WGS sequence"/>
</dbReference>
<feature type="domain" description="DUF6570" evidence="1">
    <location>
        <begin position="55"/>
        <end position="86"/>
    </location>
</feature>
<dbReference type="EMBL" id="CALNXI010001546">
    <property type="protein sequence ID" value="CAH3171768.1"/>
    <property type="molecule type" value="Genomic_DNA"/>
</dbReference>
<organism evidence="2 3">
    <name type="scientific">Porites evermanni</name>
    <dbReference type="NCBI Taxonomy" id="104178"/>
    <lineage>
        <taxon>Eukaryota</taxon>
        <taxon>Metazoa</taxon>
        <taxon>Cnidaria</taxon>
        <taxon>Anthozoa</taxon>
        <taxon>Hexacorallia</taxon>
        <taxon>Scleractinia</taxon>
        <taxon>Fungiina</taxon>
        <taxon>Poritidae</taxon>
        <taxon>Porites</taxon>
    </lineage>
</organism>
<evidence type="ECO:0000259" key="1">
    <source>
        <dbReference type="Pfam" id="PF20209"/>
    </source>
</evidence>
<comment type="caution">
    <text evidence="2">The sequence shown here is derived from an EMBL/GenBank/DDBJ whole genome shotgun (WGS) entry which is preliminary data.</text>
</comment>
<keyword evidence="3" id="KW-1185">Reference proteome</keyword>
<proteinExistence type="predicted"/>
<reference evidence="2 3" key="1">
    <citation type="submission" date="2022-05" db="EMBL/GenBank/DDBJ databases">
        <authorList>
            <consortium name="Genoscope - CEA"/>
            <person name="William W."/>
        </authorList>
    </citation>
    <scope>NUCLEOTIDE SEQUENCE [LARGE SCALE GENOMIC DNA]</scope>
</reference>
<accession>A0ABN8QXK9</accession>
<sequence length="98" mass="11246">KKSVLKLITSNYPRQDIFTKQESYDKEEYICKTCHSKMIPGKVPCQAFQGHVYFEAVRPETVMTALRWLEASNPLYKDVEINCSNIGLDLTNIASDNE</sequence>
<dbReference type="Pfam" id="PF20209">
    <property type="entry name" value="DUF6570"/>
    <property type="match status" value="1"/>
</dbReference>
<name>A0ABN8QXK9_9CNID</name>
<dbReference type="InterPro" id="IPR046700">
    <property type="entry name" value="DUF6570"/>
</dbReference>
<evidence type="ECO:0000313" key="3">
    <source>
        <dbReference type="Proteomes" id="UP001159427"/>
    </source>
</evidence>
<gene>
    <name evidence="2" type="ORF">PEVE_00008056</name>
</gene>
<feature type="non-terminal residue" evidence="2">
    <location>
        <position position="98"/>
    </location>
</feature>